<comment type="caution">
    <text evidence="12">The sequence shown here is derived from an EMBL/GenBank/DDBJ whole genome shotgun (WGS) entry which is preliminary data.</text>
</comment>
<dbReference type="InterPro" id="IPR000157">
    <property type="entry name" value="TIR_dom"/>
</dbReference>
<dbReference type="Pfam" id="PF01582">
    <property type="entry name" value="TIR"/>
    <property type="match status" value="1"/>
</dbReference>
<keyword evidence="10" id="KW-0325">Glycoprotein</keyword>
<dbReference type="PANTHER" id="PTHR24365:SF541">
    <property type="entry name" value="PROTEIN TOLL-RELATED"/>
    <property type="match status" value="1"/>
</dbReference>
<dbReference type="Pfam" id="PF13855">
    <property type="entry name" value="LRR_8"/>
    <property type="match status" value="3"/>
</dbReference>
<evidence type="ECO:0000256" key="3">
    <source>
        <dbReference type="ARBA" id="ARBA00022614"/>
    </source>
</evidence>
<dbReference type="InterPro" id="IPR000483">
    <property type="entry name" value="Cys-rich_flank_reg_C"/>
</dbReference>
<sequence length="931" mass="107077">MRNLQKSRFQLFDNGNVNSRVLDFLAILLTFCVVSETNETVSDLRNVWKDNETMYQGTPLTITDYSKYSFLRRGFLRGVNASQLFVNDTDFQGFDEKAFEGLVELRYFFVFTSSAPKVPDFRFIRNSIITIWFQNSRLTSLEGPNLQDLPWLNLLSFRNNSIEYVAPDAFQDTDGVKVFDISYNRLTYLPPDLFKPWTKLDMVWLSHNQLLHVDQLFFGTNPRVILLNHNNLTDLDSVLHPGMYNVESLYLSHNPFTRVTENSFNGKVNNTRYIKLDNCLIQEFNIRHYIKLHKLFKLDLNYNLIDKIINLYKANYMDDYIKISNEKKNIPVAYNNSLFYGPALLSLTGNRIAMLRPEDFSQMLGLRSLRLQNNDIGQVDANSFIFLRNFLQLLDLSQNKIYSLQGCVRFHSALKFLNLTDNRIEGFEDDEFEGLNALEILMLSSNRITTLGSSLQKLVSLEILRVDSNRICTIGKEQIPANLQELYLSDNPFRCDCQMLLFLNYLNSSNNLVLDVPVCTPPNDTAPIPPPSNCPPGCRCFCAHDAQRHFMSVDCSSLALTRLPALFSAANGSFVTEKNSTPMMLSYPIKYKILYENSSLAIWTNLEIQDDIAGLDVTNNSLLSMEETRLPEGMVHLFLANNQFRVPPTGLLDSQKNLSRVTLSGNPWDCDCGTINFKKWIISKPDVVQDSNITKCGQNAKKSAVFAEKALWSLTDIDLCPENIGLYVTLGLLVPCKQSVMITKIAFLGREGFLLMVAGGKIAWTRYQMHVKVWLYSHGVTWVKEKDIDRDKEFDAFISFSHKDQDLVIPELIDQIEARDPEVKLFIHYKHFLPGELIQLNILRAIQVSKRTVLVLSKSFLESEWCMFEFRVAHIEGLKNHLNRIIIIKMDDLPKDADLPEDIQVYLQSTSYLTWGDKYFWDTLLYTLPRS</sequence>
<dbReference type="InterPro" id="IPR003591">
    <property type="entry name" value="Leu-rich_rpt_typical-subtyp"/>
</dbReference>
<dbReference type="EMBL" id="BPLQ01002756">
    <property type="protein sequence ID" value="GIX95493.1"/>
    <property type="molecule type" value="Genomic_DNA"/>
</dbReference>
<keyword evidence="13" id="KW-1185">Reference proteome</keyword>
<dbReference type="AlphaFoldDB" id="A0AAV4PHD4"/>
<keyword evidence="4" id="KW-0812">Transmembrane</keyword>
<dbReference type="SMART" id="SM00082">
    <property type="entry name" value="LRRCT"/>
    <property type="match status" value="2"/>
</dbReference>
<gene>
    <name evidence="12" type="primary">Tl</name>
    <name evidence="12" type="ORF">CDAR_169612</name>
</gene>
<keyword evidence="7" id="KW-1133">Transmembrane helix</keyword>
<dbReference type="SMART" id="SM00365">
    <property type="entry name" value="LRR_SD22"/>
    <property type="match status" value="3"/>
</dbReference>
<dbReference type="InterPro" id="IPR001611">
    <property type="entry name" value="Leu-rich_rpt"/>
</dbReference>
<dbReference type="SMART" id="SM00369">
    <property type="entry name" value="LRR_TYP"/>
    <property type="match status" value="9"/>
</dbReference>
<evidence type="ECO:0000313" key="13">
    <source>
        <dbReference type="Proteomes" id="UP001054837"/>
    </source>
</evidence>
<feature type="domain" description="TIR" evidence="11">
    <location>
        <begin position="792"/>
        <end position="928"/>
    </location>
</feature>
<dbReference type="GO" id="GO:0007165">
    <property type="term" value="P:signal transduction"/>
    <property type="evidence" value="ECO:0007669"/>
    <property type="project" value="InterPro"/>
</dbReference>
<evidence type="ECO:0000256" key="7">
    <source>
        <dbReference type="ARBA" id="ARBA00022989"/>
    </source>
</evidence>
<evidence type="ECO:0000313" key="12">
    <source>
        <dbReference type="EMBL" id="GIX95493.1"/>
    </source>
</evidence>
<organism evidence="12 13">
    <name type="scientific">Caerostris darwini</name>
    <dbReference type="NCBI Taxonomy" id="1538125"/>
    <lineage>
        <taxon>Eukaryota</taxon>
        <taxon>Metazoa</taxon>
        <taxon>Ecdysozoa</taxon>
        <taxon>Arthropoda</taxon>
        <taxon>Chelicerata</taxon>
        <taxon>Arachnida</taxon>
        <taxon>Araneae</taxon>
        <taxon>Araneomorphae</taxon>
        <taxon>Entelegynae</taxon>
        <taxon>Araneoidea</taxon>
        <taxon>Araneidae</taxon>
        <taxon>Caerostris</taxon>
    </lineage>
</organism>
<reference evidence="12 13" key="1">
    <citation type="submission" date="2021-06" db="EMBL/GenBank/DDBJ databases">
        <title>Caerostris darwini draft genome.</title>
        <authorList>
            <person name="Kono N."/>
            <person name="Arakawa K."/>
        </authorList>
    </citation>
    <scope>NUCLEOTIDE SEQUENCE [LARGE SCALE GENOMIC DNA]</scope>
</reference>
<dbReference type="InterPro" id="IPR035897">
    <property type="entry name" value="Toll_tir_struct_dom_sf"/>
</dbReference>
<name>A0AAV4PHD4_9ARAC</name>
<keyword evidence="5" id="KW-0732">Signal</keyword>
<dbReference type="PANTHER" id="PTHR24365">
    <property type="entry name" value="TOLL-LIKE RECEPTOR"/>
    <property type="match status" value="1"/>
</dbReference>
<evidence type="ECO:0000256" key="4">
    <source>
        <dbReference type="ARBA" id="ARBA00022692"/>
    </source>
</evidence>
<evidence type="ECO:0000256" key="5">
    <source>
        <dbReference type="ARBA" id="ARBA00022729"/>
    </source>
</evidence>
<comment type="similarity">
    <text evidence="2">Belongs to the Toll-like receptor family.</text>
</comment>
<protein>
    <submittedName>
        <fullName evidence="12">Protein toll</fullName>
    </submittedName>
</protein>
<comment type="subcellular location">
    <subcellularLocation>
        <location evidence="1">Membrane</location>
        <topology evidence="1">Single-pass type I membrane protein</topology>
    </subcellularLocation>
</comment>
<dbReference type="GO" id="GO:0038023">
    <property type="term" value="F:signaling receptor activity"/>
    <property type="evidence" value="ECO:0007669"/>
    <property type="project" value="TreeGrafter"/>
</dbReference>
<dbReference type="SMART" id="SM00255">
    <property type="entry name" value="TIR"/>
    <property type="match status" value="1"/>
</dbReference>
<evidence type="ECO:0000256" key="1">
    <source>
        <dbReference type="ARBA" id="ARBA00004479"/>
    </source>
</evidence>
<keyword evidence="6" id="KW-0677">Repeat</keyword>
<keyword evidence="8" id="KW-0472">Membrane</keyword>
<dbReference type="PROSITE" id="PS50104">
    <property type="entry name" value="TIR"/>
    <property type="match status" value="1"/>
</dbReference>
<evidence type="ECO:0000256" key="8">
    <source>
        <dbReference type="ARBA" id="ARBA00023136"/>
    </source>
</evidence>
<keyword evidence="9" id="KW-0675">Receptor</keyword>
<keyword evidence="3" id="KW-0433">Leucine-rich repeat</keyword>
<dbReference type="Gene3D" id="3.80.10.10">
    <property type="entry name" value="Ribonuclease Inhibitor"/>
    <property type="match status" value="3"/>
</dbReference>
<evidence type="ECO:0000256" key="9">
    <source>
        <dbReference type="ARBA" id="ARBA00023170"/>
    </source>
</evidence>
<evidence type="ECO:0000256" key="2">
    <source>
        <dbReference type="ARBA" id="ARBA00009634"/>
    </source>
</evidence>
<evidence type="ECO:0000256" key="6">
    <source>
        <dbReference type="ARBA" id="ARBA00022737"/>
    </source>
</evidence>
<dbReference type="SUPFAM" id="SSF52200">
    <property type="entry name" value="Toll/Interleukin receptor TIR domain"/>
    <property type="match status" value="1"/>
</dbReference>
<accession>A0AAV4PHD4</accession>
<dbReference type="Gene3D" id="3.40.50.10140">
    <property type="entry name" value="Toll/interleukin-1 receptor homology (TIR) domain"/>
    <property type="match status" value="1"/>
</dbReference>
<dbReference type="SUPFAM" id="SSF52058">
    <property type="entry name" value="L domain-like"/>
    <property type="match status" value="2"/>
</dbReference>
<proteinExistence type="inferred from homology"/>
<dbReference type="PROSITE" id="PS51450">
    <property type="entry name" value="LRR"/>
    <property type="match status" value="2"/>
</dbReference>
<dbReference type="InterPro" id="IPR032675">
    <property type="entry name" value="LRR_dom_sf"/>
</dbReference>
<dbReference type="GO" id="GO:0005886">
    <property type="term" value="C:plasma membrane"/>
    <property type="evidence" value="ECO:0007669"/>
    <property type="project" value="TreeGrafter"/>
</dbReference>
<evidence type="ECO:0000256" key="10">
    <source>
        <dbReference type="ARBA" id="ARBA00023180"/>
    </source>
</evidence>
<evidence type="ECO:0000259" key="11">
    <source>
        <dbReference type="PROSITE" id="PS50104"/>
    </source>
</evidence>
<dbReference type="Proteomes" id="UP001054837">
    <property type="component" value="Unassembled WGS sequence"/>
</dbReference>